<keyword evidence="2" id="KW-1185">Reference proteome</keyword>
<dbReference type="EMBL" id="BJYG01000076">
    <property type="protein sequence ID" value="GEN65173.1"/>
    <property type="molecule type" value="Genomic_DNA"/>
</dbReference>
<name>A0A511XQC8_9PROT</name>
<evidence type="ECO:0000313" key="2">
    <source>
        <dbReference type="Proteomes" id="UP000321746"/>
    </source>
</evidence>
<accession>A0A511XQC8</accession>
<sequence length="58" mass="5619">MVLVTPVADATPAACTVTDSTSPEASTPVRRGVFAAAVVAPETVACVVAVVPAPLAAV</sequence>
<gene>
    <name evidence="1" type="ORF">AOE01nite_33970</name>
</gene>
<reference evidence="1 2" key="1">
    <citation type="submission" date="2019-07" db="EMBL/GenBank/DDBJ databases">
        <title>Whole genome shotgun sequence of Acetobacter oeni NBRC 105207.</title>
        <authorList>
            <person name="Hosoyama A."/>
            <person name="Uohara A."/>
            <person name="Ohji S."/>
            <person name="Ichikawa N."/>
        </authorList>
    </citation>
    <scope>NUCLEOTIDE SEQUENCE [LARGE SCALE GENOMIC DNA]</scope>
    <source>
        <strain evidence="1 2">NBRC 105207</strain>
    </source>
</reference>
<dbReference type="AlphaFoldDB" id="A0A511XQC8"/>
<organism evidence="1 2">
    <name type="scientific">Acetobacter oeni</name>
    <dbReference type="NCBI Taxonomy" id="304077"/>
    <lineage>
        <taxon>Bacteria</taxon>
        <taxon>Pseudomonadati</taxon>
        <taxon>Pseudomonadota</taxon>
        <taxon>Alphaproteobacteria</taxon>
        <taxon>Acetobacterales</taxon>
        <taxon>Acetobacteraceae</taxon>
        <taxon>Acetobacter</taxon>
    </lineage>
</organism>
<comment type="caution">
    <text evidence="1">The sequence shown here is derived from an EMBL/GenBank/DDBJ whole genome shotgun (WGS) entry which is preliminary data.</text>
</comment>
<protein>
    <submittedName>
        <fullName evidence="1">Uncharacterized protein</fullName>
    </submittedName>
</protein>
<dbReference type="Proteomes" id="UP000321746">
    <property type="component" value="Unassembled WGS sequence"/>
</dbReference>
<proteinExistence type="predicted"/>
<evidence type="ECO:0000313" key="1">
    <source>
        <dbReference type="EMBL" id="GEN65173.1"/>
    </source>
</evidence>